<dbReference type="AlphaFoldDB" id="A0A3E0U390"/>
<organism evidence="2 3">
    <name type="scientific">Thalassotalea euphylliae</name>
    <dbReference type="NCBI Taxonomy" id="1655234"/>
    <lineage>
        <taxon>Bacteria</taxon>
        <taxon>Pseudomonadati</taxon>
        <taxon>Pseudomonadota</taxon>
        <taxon>Gammaproteobacteria</taxon>
        <taxon>Alteromonadales</taxon>
        <taxon>Colwelliaceae</taxon>
        <taxon>Thalassotalea</taxon>
    </lineage>
</organism>
<comment type="caution">
    <text evidence="2">The sequence shown here is derived from an EMBL/GenBank/DDBJ whole genome shotgun (WGS) entry which is preliminary data.</text>
</comment>
<accession>A0A3E0U390</accession>
<dbReference type="Proteomes" id="UP000256899">
    <property type="component" value="Unassembled WGS sequence"/>
</dbReference>
<keyword evidence="3" id="KW-1185">Reference proteome</keyword>
<reference evidence="3" key="1">
    <citation type="submission" date="2018-08" db="EMBL/GenBank/DDBJ databases">
        <title>Thalassotalea euphylliae genome.</title>
        <authorList>
            <person name="Summers S."/>
            <person name="Rice S.A."/>
            <person name="Freckelton M.L."/>
            <person name="Nedved B.T."/>
            <person name="Hadfield M.G."/>
        </authorList>
    </citation>
    <scope>NUCLEOTIDE SEQUENCE [LARGE SCALE GENOMIC DNA]</scope>
    <source>
        <strain evidence="3">H3</strain>
    </source>
</reference>
<evidence type="ECO:0000313" key="3">
    <source>
        <dbReference type="Proteomes" id="UP000256899"/>
    </source>
</evidence>
<feature type="transmembrane region" description="Helical" evidence="1">
    <location>
        <begin position="249"/>
        <end position="266"/>
    </location>
</feature>
<name>A0A3E0U390_9GAMM</name>
<evidence type="ECO:0000313" key="2">
    <source>
        <dbReference type="EMBL" id="REL30472.1"/>
    </source>
</evidence>
<evidence type="ECO:0000256" key="1">
    <source>
        <dbReference type="SAM" id="Phobius"/>
    </source>
</evidence>
<sequence length="278" mass="31579">MLISVIFYFVVGFQLWLVSHHYAKRACHGLTALQHTSTPQESTVEQQKPVDFAKFISLFKRANQVIFSLGLSSLVLLLYWELEQNFQPPSMFAVVLFMIQLTPFALIDVTEKRHFQWLKQVIHQPKRSGSIVKRTLLTFVPLKLMLVALACILLTIVFDLSVHANQQPLWQGFNEQALHRSITLIITNGLLFALVFNTIYSQKKDPQQAQANHLDRVKFTVQSLFYLSIAMSCYFTLQSLLVALAAEHWSASATAVYAVVVAYASVGNRVRCMNNTTI</sequence>
<feature type="transmembrane region" description="Helical" evidence="1">
    <location>
        <begin position="62"/>
        <end position="80"/>
    </location>
</feature>
<gene>
    <name evidence="2" type="ORF">DXX94_06990</name>
</gene>
<keyword evidence="1" id="KW-0812">Transmembrane</keyword>
<proteinExistence type="predicted"/>
<feature type="transmembrane region" description="Helical" evidence="1">
    <location>
        <begin position="219"/>
        <end position="237"/>
    </location>
</feature>
<dbReference type="EMBL" id="QUOT01000001">
    <property type="protein sequence ID" value="REL30472.1"/>
    <property type="molecule type" value="Genomic_DNA"/>
</dbReference>
<feature type="transmembrane region" description="Helical" evidence="1">
    <location>
        <begin position="6"/>
        <end position="23"/>
    </location>
</feature>
<feature type="transmembrane region" description="Helical" evidence="1">
    <location>
        <begin position="136"/>
        <end position="158"/>
    </location>
</feature>
<keyword evidence="1" id="KW-0472">Membrane</keyword>
<feature type="transmembrane region" description="Helical" evidence="1">
    <location>
        <begin position="92"/>
        <end position="110"/>
    </location>
</feature>
<feature type="transmembrane region" description="Helical" evidence="1">
    <location>
        <begin position="178"/>
        <end position="199"/>
    </location>
</feature>
<keyword evidence="1" id="KW-1133">Transmembrane helix</keyword>
<protein>
    <submittedName>
        <fullName evidence="2">Uncharacterized protein</fullName>
    </submittedName>
</protein>
<dbReference type="RefSeq" id="WP_116014772.1">
    <property type="nucleotide sequence ID" value="NZ_QUOT01000001.1"/>
</dbReference>